<protein>
    <submittedName>
        <fullName evidence="2">Uncharacterized protein</fullName>
    </submittedName>
</protein>
<comment type="caution">
    <text evidence="2">The sequence shown here is derived from an EMBL/GenBank/DDBJ whole genome shotgun (WGS) entry which is preliminary data.</text>
</comment>
<keyword evidence="3" id="KW-1185">Reference proteome</keyword>
<feature type="non-terminal residue" evidence="2">
    <location>
        <position position="117"/>
    </location>
</feature>
<dbReference type="Proteomes" id="UP001152484">
    <property type="component" value="Unassembled WGS sequence"/>
</dbReference>
<evidence type="ECO:0000313" key="3">
    <source>
        <dbReference type="Proteomes" id="UP001152484"/>
    </source>
</evidence>
<evidence type="ECO:0000313" key="2">
    <source>
        <dbReference type="EMBL" id="CAH9095302.1"/>
    </source>
</evidence>
<name>A0A9P0ZCR2_CUSEU</name>
<feature type="region of interest" description="Disordered" evidence="1">
    <location>
        <begin position="54"/>
        <end position="96"/>
    </location>
</feature>
<organism evidence="2 3">
    <name type="scientific">Cuscuta europaea</name>
    <name type="common">European dodder</name>
    <dbReference type="NCBI Taxonomy" id="41803"/>
    <lineage>
        <taxon>Eukaryota</taxon>
        <taxon>Viridiplantae</taxon>
        <taxon>Streptophyta</taxon>
        <taxon>Embryophyta</taxon>
        <taxon>Tracheophyta</taxon>
        <taxon>Spermatophyta</taxon>
        <taxon>Magnoliopsida</taxon>
        <taxon>eudicotyledons</taxon>
        <taxon>Gunneridae</taxon>
        <taxon>Pentapetalae</taxon>
        <taxon>asterids</taxon>
        <taxon>lamiids</taxon>
        <taxon>Solanales</taxon>
        <taxon>Convolvulaceae</taxon>
        <taxon>Cuscuteae</taxon>
        <taxon>Cuscuta</taxon>
        <taxon>Cuscuta subgen. Cuscuta</taxon>
    </lineage>
</organism>
<proteinExistence type="predicted"/>
<accession>A0A9P0ZCR2</accession>
<dbReference type="AlphaFoldDB" id="A0A9P0ZCR2"/>
<gene>
    <name evidence="2" type="ORF">CEURO_LOCUS13070</name>
</gene>
<feature type="compositionally biased region" description="Basic and acidic residues" evidence="1">
    <location>
        <begin position="76"/>
        <end position="96"/>
    </location>
</feature>
<sequence length="117" mass="12516">MRRYEAVDITPDLQREIDVLFQGGPFSITSYLDMTGRRGALAALAIAQEVHPQPCLSGAGPSNAGERRGASPSNVVEKRATSPPRAEKLAKKNKDAVGRRSELVALATMKDAKSCPP</sequence>
<dbReference type="EMBL" id="CAMAPE010000033">
    <property type="protein sequence ID" value="CAH9095302.1"/>
    <property type="molecule type" value="Genomic_DNA"/>
</dbReference>
<reference evidence="2" key="1">
    <citation type="submission" date="2022-07" db="EMBL/GenBank/DDBJ databases">
        <authorList>
            <person name="Macas J."/>
            <person name="Novak P."/>
            <person name="Neumann P."/>
        </authorList>
    </citation>
    <scope>NUCLEOTIDE SEQUENCE</scope>
</reference>
<evidence type="ECO:0000256" key="1">
    <source>
        <dbReference type="SAM" id="MobiDB-lite"/>
    </source>
</evidence>